<proteinExistence type="predicted"/>
<dbReference type="PANTHER" id="PTHR42830:SF1">
    <property type="entry name" value="OSMOTICALLY INDUCIBLE FAMILY PROTEIN"/>
    <property type="match status" value="1"/>
</dbReference>
<reference evidence="1 2" key="1">
    <citation type="submission" date="2018-03" db="EMBL/GenBank/DDBJ databases">
        <title>Genome assembly of novel Miniimonas species PCH200.</title>
        <authorList>
            <person name="Thakur V."/>
            <person name="Kumar V."/>
            <person name="Singh D."/>
        </authorList>
    </citation>
    <scope>NUCLEOTIDE SEQUENCE [LARGE SCALE GENOMIC DNA]</scope>
    <source>
        <strain evidence="1 2">PCH200</strain>
    </source>
</reference>
<dbReference type="GO" id="GO:0006979">
    <property type="term" value="P:response to oxidative stress"/>
    <property type="evidence" value="ECO:0007669"/>
    <property type="project" value="InterPro"/>
</dbReference>
<keyword evidence="2" id="KW-1185">Reference proteome</keyword>
<dbReference type="EMBL" id="PYHR01000002">
    <property type="protein sequence ID" value="PWD49639.1"/>
    <property type="molecule type" value="Genomic_DNA"/>
</dbReference>
<dbReference type="GO" id="GO:0004601">
    <property type="term" value="F:peroxidase activity"/>
    <property type="evidence" value="ECO:0007669"/>
    <property type="project" value="InterPro"/>
</dbReference>
<dbReference type="NCBIfam" id="TIGR03562">
    <property type="entry name" value="osmo_induc_OsmC"/>
    <property type="match status" value="1"/>
</dbReference>
<dbReference type="Gene3D" id="3.30.300.20">
    <property type="match status" value="1"/>
</dbReference>
<dbReference type="InterPro" id="IPR015946">
    <property type="entry name" value="KH_dom-like_a/b"/>
</dbReference>
<gene>
    <name evidence="1" type="ORF">C8046_01840</name>
</gene>
<organism evidence="1 2">
    <name type="scientific">Serinibacter arcticus</name>
    <dbReference type="NCBI Taxonomy" id="1655435"/>
    <lineage>
        <taxon>Bacteria</taxon>
        <taxon>Bacillati</taxon>
        <taxon>Actinomycetota</taxon>
        <taxon>Actinomycetes</taxon>
        <taxon>Micrococcales</taxon>
        <taxon>Beutenbergiaceae</taxon>
        <taxon>Serinibacter</taxon>
    </lineage>
</organism>
<comment type="caution">
    <text evidence="1">The sequence shown here is derived from an EMBL/GenBank/DDBJ whole genome shotgun (WGS) entry which is preliminary data.</text>
</comment>
<dbReference type="InterPro" id="IPR052707">
    <property type="entry name" value="OsmC_Ohr_Peroxiredoxin"/>
</dbReference>
<dbReference type="InterPro" id="IPR036102">
    <property type="entry name" value="OsmC/Ohrsf"/>
</dbReference>
<accession>A0A2U1ZRM2</accession>
<sequence>MPKPVNSSASTVWEGDLASGSGRTTVASGAFPTVDVSWRSRAEGAGGQTTPEELIAAAHASCYSMALSHELAGKGTPPTRVETSATVTFVAGEGITGITLTVEATVPDISEEDFLAVAESAKTGCPVSAALAAVTITLEASLVA</sequence>
<dbReference type="AlphaFoldDB" id="A0A2U1ZRM2"/>
<dbReference type="SUPFAM" id="SSF82784">
    <property type="entry name" value="OsmC-like"/>
    <property type="match status" value="1"/>
</dbReference>
<evidence type="ECO:0000313" key="1">
    <source>
        <dbReference type="EMBL" id="PWD49639.1"/>
    </source>
</evidence>
<dbReference type="PANTHER" id="PTHR42830">
    <property type="entry name" value="OSMOTICALLY INDUCIBLE FAMILY PROTEIN"/>
    <property type="match status" value="1"/>
</dbReference>
<dbReference type="RefSeq" id="WP_109228022.1">
    <property type="nucleotide sequence ID" value="NZ_PYHR01000002.1"/>
</dbReference>
<dbReference type="Proteomes" id="UP000245166">
    <property type="component" value="Unassembled WGS sequence"/>
</dbReference>
<dbReference type="OrthoDB" id="9807532at2"/>
<name>A0A2U1ZRM2_9MICO</name>
<dbReference type="InterPro" id="IPR019904">
    <property type="entry name" value="Peroxiredoxin_OsmC"/>
</dbReference>
<dbReference type="Pfam" id="PF02566">
    <property type="entry name" value="OsmC"/>
    <property type="match status" value="1"/>
</dbReference>
<protein>
    <submittedName>
        <fullName evidence="1">Peroxiredoxin</fullName>
    </submittedName>
</protein>
<dbReference type="InterPro" id="IPR003718">
    <property type="entry name" value="OsmC/Ohr_fam"/>
</dbReference>
<evidence type="ECO:0000313" key="2">
    <source>
        <dbReference type="Proteomes" id="UP000245166"/>
    </source>
</evidence>